<dbReference type="Gene3D" id="1.10.10.10">
    <property type="entry name" value="Winged helix-like DNA-binding domain superfamily/Winged helix DNA-binding domain"/>
    <property type="match status" value="1"/>
</dbReference>
<keyword evidence="2" id="KW-0238">DNA-binding</keyword>
<feature type="domain" description="HTH CENPB-type" evidence="5">
    <location>
        <begin position="287"/>
        <end position="361"/>
    </location>
</feature>
<dbReference type="PANTHER" id="PTHR19303:SF73">
    <property type="entry name" value="PROTEIN PDC2"/>
    <property type="match status" value="1"/>
</dbReference>
<feature type="domain" description="HTH CENPB-type" evidence="5">
    <location>
        <begin position="465"/>
        <end position="537"/>
    </location>
</feature>
<feature type="compositionally biased region" description="Polar residues" evidence="4">
    <location>
        <begin position="117"/>
        <end position="127"/>
    </location>
</feature>
<dbReference type="EMBL" id="CAXLJM020000004">
    <property type="protein sequence ID" value="CAL8069657.1"/>
    <property type="molecule type" value="Genomic_DNA"/>
</dbReference>
<feature type="compositionally biased region" description="Acidic residues" evidence="4">
    <location>
        <begin position="60"/>
        <end position="74"/>
    </location>
</feature>
<evidence type="ECO:0000256" key="4">
    <source>
        <dbReference type="SAM" id="MobiDB-lite"/>
    </source>
</evidence>
<dbReference type="InterPro" id="IPR018586">
    <property type="entry name" value="Brinker_DNA-bd"/>
</dbReference>
<dbReference type="PANTHER" id="PTHR19303">
    <property type="entry name" value="TRANSPOSON"/>
    <property type="match status" value="1"/>
</dbReference>
<feature type="region of interest" description="Disordered" evidence="4">
    <location>
        <begin position="1"/>
        <end position="20"/>
    </location>
</feature>
<keyword evidence="7" id="KW-1185">Reference proteome</keyword>
<dbReference type="Pfam" id="PF04218">
    <property type="entry name" value="CENP-B_N"/>
    <property type="match status" value="1"/>
</dbReference>
<evidence type="ECO:0000256" key="1">
    <source>
        <dbReference type="ARBA" id="ARBA00004123"/>
    </source>
</evidence>
<keyword evidence="3" id="KW-0539">Nucleus</keyword>
<proteinExistence type="predicted"/>
<accession>A0ABP1PK12</accession>
<dbReference type="InterPro" id="IPR009057">
    <property type="entry name" value="Homeodomain-like_sf"/>
</dbReference>
<feature type="compositionally biased region" description="Acidic residues" evidence="4">
    <location>
        <begin position="86"/>
        <end position="96"/>
    </location>
</feature>
<dbReference type="Gene3D" id="1.10.10.60">
    <property type="entry name" value="Homeodomain-like"/>
    <property type="match status" value="2"/>
</dbReference>
<name>A0ABP1PK12_9HEXA</name>
<dbReference type="InterPro" id="IPR007889">
    <property type="entry name" value="HTH_Psq"/>
</dbReference>
<gene>
    <name evidence="6" type="ORF">ODALV1_LOCUS882</name>
</gene>
<dbReference type="PROSITE" id="PS51253">
    <property type="entry name" value="HTH_CENPB"/>
    <property type="match status" value="2"/>
</dbReference>
<evidence type="ECO:0000313" key="6">
    <source>
        <dbReference type="EMBL" id="CAL8069657.1"/>
    </source>
</evidence>
<feature type="compositionally biased region" description="Basic and acidic residues" evidence="4">
    <location>
        <begin position="97"/>
        <end position="106"/>
    </location>
</feature>
<feature type="region of interest" description="Disordered" evidence="4">
    <location>
        <begin position="58"/>
        <end position="168"/>
    </location>
</feature>
<dbReference type="Proteomes" id="UP001642540">
    <property type="component" value="Unassembled WGS sequence"/>
</dbReference>
<dbReference type="InterPro" id="IPR006600">
    <property type="entry name" value="HTH_CenpB_DNA-bd_dom"/>
</dbReference>
<dbReference type="Pfam" id="PF03221">
    <property type="entry name" value="HTH_Tnp_Tc5"/>
    <property type="match status" value="2"/>
</dbReference>
<protein>
    <recommendedName>
        <fullName evidence="5">HTH CENPB-type domain-containing protein</fullName>
    </recommendedName>
</protein>
<sequence length="701" mass="79579">MSESSIIDSLEPPSEIIGDDGLIHTFIKVSHSDEEVDENDHDGINLDEDDFAMALGHLDEEQEVEEDGDDEDQDATFTLPTSSSEDSSEEEEDDKDGDLSSDEKMIVPRKKRKVVESSGNRSRQQPKTICIDYKPKPTKSSTKSNSRRSEKSDDDMSEEDDKIVLPQKGPNNLYDVNFKLQVLKYFETHSAKRTSAKFGVPPKRVREWKSCEEKIQDESLGVRIRRPRGDNYTIEEKLQAIAFSEQHSIHEAQLLYNVHKRTIEKWKQTKAQMEAIIHEGLGSRKRRGGGGRKPQYTHIENDLRDWVIALRLQGVTVNYRMILNKARTLLGKDASSQDLPAPSTITWVVNFLSRQNLFGQLGTTLGEEDPYKLLTQITGNNDQTNSNISAGNLDLLGHVEIPENPNQRNRRTITLDDKVSIIERIQRGETQSTVARALKVAQSTIQTIWTSRNQILERFQDPQRKTRIVHWKKYSDINEALHNWYTDNVSKNIQMDGQSLMDKAIQLCEVFNKPEFKSQVSKWTEVFCRKHGIHNIVISAEPLSSVSITPIAQKQETSITEVLSPIKTQTNERDDYSDFFLSSVPPSVSSGETYESDQQQDTAMQSNFQLHPSNFIPNLPPQPPSNFSNDSTVRNNTHMSSAQISTTDALKYIGFLRSWVCSNYGTNEVSLNNHLNALENVALKRQISEIAPLSKKTQFGK</sequence>
<dbReference type="SUPFAM" id="SSF46689">
    <property type="entry name" value="Homeodomain-like"/>
    <property type="match status" value="2"/>
</dbReference>
<dbReference type="SMART" id="SM00674">
    <property type="entry name" value="CENPB"/>
    <property type="match status" value="2"/>
</dbReference>
<evidence type="ECO:0000313" key="7">
    <source>
        <dbReference type="Proteomes" id="UP001642540"/>
    </source>
</evidence>
<dbReference type="InterPro" id="IPR036388">
    <property type="entry name" value="WH-like_DNA-bd_sf"/>
</dbReference>
<organism evidence="6 7">
    <name type="scientific">Orchesella dallaii</name>
    <dbReference type="NCBI Taxonomy" id="48710"/>
    <lineage>
        <taxon>Eukaryota</taxon>
        <taxon>Metazoa</taxon>
        <taxon>Ecdysozoa</taxon>
        <taxon>Arthropoda</taxon>
        <taxon>Hexapoda</taxon>
        <taxon>Collembola</taxon>
        <taxon>Entomobryomorpha</taxon>
        <taxon>Entomobryoidea</taxon>
        <taxon>Orchesellidae</taxon>
        <taxon>Orchesellinae</taxon>
        <taxon>Orchesella</taxon>
    </lineage>
</organism>
<evidence type="ECO:0000259" key="5">
    <source>
        <dbReference type="PROSITE" id="PS51253"/>
    </source>
</evidence>
<feature type="compositionally biased region" description="Acidic residues" evidence="4">
    <location>
        <begin position="152"/>
        <end position="161"/>
    </location>
</feature>
<evidence type="ECO:0000256" key="3">
    <source>
        <dbReference type="ARBA" id="ARBA00023242"/>
    </source>
</evidence>
<evidence type="ECO:0000256" key="2">
    <source>
        <dbReference type="ARBA" id="ARBA00023125"/>
    </source>
</evidence>
<dbReference type="InterPro" id="IPR050863">
    <property type="entry name" value="CenT-Element_Derived"/>
</dbReference>
<comment type="subcellular location">
    <subcellularLocation>
        <location evidence="1">Nucleus</location>
    </subcellularLocation>
</comment>
<dbReference type="Pfam" id="PF09607">
    <property type="entry name" value="BrkDBD"/>
    <property type="match status" value="1"/>
</dbReference>
<reference evidence="6 7" key="1">
    <citation type="submission" date="2024-08" db="EMBL/GenBank/DDBJ databases">
        <authorList>
            <person name="Cucini C."/>
            <person name="Frati F."/>
        </authorList>
    </citation>
    <scope>NUCLEOTIDE SEQUENCE [LARGE SCALE GENOMIC DNA]</scope>
</reference>
<comment type="caution">
    <text evidence="6">The sequence shown here is derived from an EMBL/GenBank/DDBJ whole genome shotgun (WGS) entry which is preliminary data.</text>
</comment>